<sequence length="366" mass="41612">MPNKYKWPVTPIRTPMTAVVQLSVMGDTLDDQLSWTPIAKPLRRTIINTMFSTSLSDGQFDSIGGLDAYFNDWYEEENNVAAGHVSVRTHREVLSIIVQLQTTSQTRSEVYSTLLQGNPTVERKLLDASIDLAVRLWLTVSVGSIEQSLTPGKTLTWEEDKLQDTLHESLWPPSQLDEKVKLPKTFTAANLEKIAGLKVIWTSNLADHLCLKDDDTKVMLYHQATFLELHKDLNSSMFPKDLVEETTRTLGLLIPSIDKKSKTWFQQKQKELDLDPKAGTYGPLNASSRQIEHFNYWRDRLIILKQTFDDVEPHSLSLLIFDDRKKVQWYTFWIAALVLLLTIVFGLVQSVAGVVQAWAAVRSMPP</sequence>
<keyword evidence="1" id="KW-0472">Membrane</keyword>
<proteinExistence type="predicted"/>
<protein>
    <submittedName>
        <fullName evidence="2">Uncharacterized protein</fullName>
    </submittedName>
</protein>
<keyword evidence="3" id="KW-1185">Reference proteome</keyword>
<dbReference type="EMBL" id="JBEFKJ010000023">
    <property type="protein sequence ID" value="KAL2039883.1"/>
    <property type="molecule type" value="Genomic_DNA"/>
</dbReference>
<reference evidence="2 3" key="1">
    <citation type="submission" date="2024-09" db="EMBL/GenBank/DDBJ databases">
        <title>Rethinking Asexuality: The Enigmatic Case of Functional Sexual Genes in Lepraria (Stereocaulaceae).</title>
        <authorList>
            <person name="Doellman M."/>
            <person name="Sun Y."/>
            <person name="Barcenas-Pena A."/>
            <person name="Lumbsch H.T."/>
            <person name="Grewe F."/>
        </authorList>
    </citation>
    <scope>NUCLEOTIDE SEQUENCE [LARGE SCALE GENOMIC DNA]</scope>
    <source>
        <strain evidence="2 3">Mercado 3170</strain>
    </source>
</reference>
<gene>
    <name evidence="2" type="ORF">N7G274_007286</name>
</gene>
<comment type="caution">
    <text evidence="2">The sequence shown here is derived from an EMBL/GenBank/DDBJ whole genome shotgun (WGS) entry which is preliminary data.</text>
</comment>
<name>A0ABR4A2K5_9LECA</name>
<keyword evidence="1" id="KW-1133">Transmembrane helix</keyword>
<evidence type="ECO:0000256" key="1">
    <source>
        <dbReference type="SAM" id="Phobius"/>
    </source>
</evidence>
<accession>A0ABR4A2K5</accession>
<feature type="transmembrane region" description="Helical" evidence="1">
    <location>
        <begin position="332"/>
        <end position="359"/>
    </location>
</feature>
<dbReference type="Proteomes" id="UP001590950">
    <property type="component" value="Unassembled WGS sequence"/>
</dbReference>
<keyword evidence="1" id="KW-0812">Transmembrane</keyword>
<evidence type="ECO:0000313" key="2">
    <source>
        <dbReference type="EMBL" id="KAL2039883.1"/>
    </source>
</evidence>
<evidence type="ECO:0000313" key="3">
    <source>
        <dbReference type="Proteomes" id="UP001590950"/>
    </source>
</evidence>
<organism evidence="2 3">
    <name type="scientific">Stereocaulon virgatum</name>
    <dbReference type="NCBI Taxonomy" id="373712"/>
    <lineage>
        <taxon>Eukaryota</taxon>
        <taxon>Fungi</taxon>
        <taxon>Dikarya</taxon>
        <taxon>Ascomycota</taxon>
        <taxon>Pezizomycotina</taxon>
        <taxon>Lecanoromycetes</taxon>
        <taxon>OSLEUM clade</taxon>
        <taxon>Lecanoromycetidae</taxon>
        <taxon>Lecanorales</taxon>
        <taxon>Lecanorineae</taxon>
        <taxon>Stereocaulaceae</taxon>
        <taxon>Stereocaulon</taxon>
    </lineage>
</organism>